<dbReference type="Proteomes" id="UP000475928">
    <property type="component" value="Unassembled WGS sequence"/>
</dbReference>
<proteinExistence type="predicted"/>
<dbReference type="PANTHER" id="PTHR33571:SF14">
    <property type="entry name" value="PROTEIN ADENYLYLTRANSFERASE MJ0435-RELATED"/>
    <property type="match status" value="1"/>
</dbReference>
<evidence type="ECO:0000256" key="6">
    <source>
        <dbReference type="ARBA" id="ARBA00022840"/>
    </source>
</evidence>
<keyword evidence="4" id="KW-0479">Metal-binding</keyword>
<gene>
    <name evidence="9" type="ORF">Hs20B_12370</name>
</gene>
<sequence>MTVLTIDEIKEKVKPIAQKYNIPKVYLFGSYARNKPTENSDIDLVIDSSNILDYDILFDIKEELEEELKHHVDIIEFEVLKNNNTAKRKDFNFNVTKEMMGIL</sequence>
<evidence type="ECO:0000256" key="1">
    <source>
        <dbReference type="ARBA" id="ARBA00001946"/>
    </source>
</evidence>
<dbReference type="EMBL" id="BLLH01000006">
    <property type="protein sequence ID" value="GFH40839.1"/>
    <property type="molecule type" value="Genomic_DNA"/>
</dbReference>
<evidence type="ECO:0000256" key="4">
    <source>
        <dbReference type="ARBA" id="ARBA00022723"/>
    </source>
</evidence>
<feature type="domain" description="Polymerase beta nucleotidyltransferase" evidence="8">
    <location>
        <begin position="11"/>
        <end position="81"/>
    </location>
</feature>
<keyword evidence="5" id="KW-0547">Nucleotide-binding</keyword>
<dbReference type="GO" id="GO:0005524">
    <property type="term" value="F:ATP binding"/>
    <property type="evidence" value="ECO:0007669"/>
    <property type="project" value="UniProtKB-KW"/>
</dbReference>
<dbReference type="CDD" id="cd05403">
    <property type="entry name" value="NT_KNTase_like"/>
    <property type="match status" value="1"/>
</dbReference>
<name>A0A6A0B5X8_9LACT</name>
<dbReference type="InterPro" id="IPR052038">
    <property type="entry name" value="Type-VII_TA_antitoxin"/>
</dbReference>
<comment type="cofactor">
    <cofactor evidence="1">
        <name>Mg(2+)</name>
        <dbReference type="ChEBI" id="CHEBI:18420"/>
    </cofactor>
</comment>
<comment type="caution">
    <text evidence="9">The sequence shown here is derived from an EMBL/GenBank/DDBJ whole genome shotgun (WGS) entry which is preliminary data.</text>
</comment>
<evidence type="ECO:0000313" key="10">
    <source>
        <dbReference type="Proteomes" id="UP000475928"/>
    </source>
</evidence>
<evidence type="ECO:0000256" key="5">
    <source>
        <dbReference type="ARBA" id="ARBA00022741"/>
    </source>
</evidence>
<keyword evidence="6" id="KW-0067">ATP-binding</keyword>
<evidence type="ECO:0000259" key="8">
    <source>
        <dbReference type="Pfam" id="PF18765"/>
    </source>
</evidence>
<dbReference type="InterPro" id="IPR043519">
    <property type="entry name" value="NT_sf"/>
</dbReference>
<dbReference type="Pfam" id="PF18765">
    <property type="entry name" value="Polbeta"/>
    <property type="match status" value="1"/>
</dbReference>
<dbReference type="PANTHER" id="PTHR33571">
    <property type="entry name" value="SSL8005 PROTEIN"/>
    <property type="match status" value="1"/>
</dbReference>
<evidence type="ECO:0000256" key="7">
    <source>
        <dbReference type="ARBA" id="ARBA00022842"/>
    </source>
</evidence>
<dbReference type="GO" id="GO:0016779">
    <property type="term" value="F:nucleotidyltransferase activity"/>
    <property type="evidence" value="ECO:0007669"/>
    <property type="project" value="UniProtKB-KW"/>
</dbReference>
<dbReference type="SUPFAM" id="SSF81301">
    <property type="entry name" value="Nucleotidyltransferase"/>
    <property type="match status" value="1"/>
</dbReference>
<dbReference type="Gene3D" id="3.30.460.10">
    <property type="entry name" value="Beta Polymerase, domain 2"/>
    <property type="match status" value="1"/>
</dbReference>
<dbReference type="GO" id="GO:0046872">
    <property type="term" value="F:metal ion binding"/>
    <property type="evidence" value="ECO:0007669"/>
    <property type="project" value="UniProtKB-KW"/>
</dbReference>
<keyword evidence="10" id="KW-1185">Reference proteome</keyword>
<evidence type="ECO:0000256" key="3">
    <source>
        <dbReference type="ARBA" id="ARBA00022695"/>
    </source>
</evidence>
<reference evidence="9 10" key="1">
    <citation type="submission" date="2020-02" db="EMBL/GenBank/DDBJ databases">
        <title>Draft genome sequence of Lactococcus sp. Hs20B0-1.</title>
        <authorList>
            <person name="Noda S."/>
            <person name="Yuki M."/>
            <person name="Ohkuma M."/>
        </authorList>
    </citation>
    <scope>NUCLEOTIDE SEQUENCE [LARGE SCALE GENOMIC DNA]</scope>
    <source>
        <strain evidence="9 10">Hs20B0-1</strain>
    </source>
</reference>
<dbReference type="InterPro" id="IPR041633">
    <property type="entry name" value="Polbeta"/>
</dbReference>
<accession>A0A6A0B5X8</accession>
<evidence type="ECO:0000313" key="9">
    <source>
        <dbReference type="EMBL" id="GFH40839.1"/>
    </source>
</evidence>
<evidence type="ECO:0000256" key="2">
    <source>
        <dbReference type="ARBA" id="ARBA00022679"/>
    </source>
</evidence>
<keyword evidence="7" id="KW-0460">Magnesium</keyword>
<protein>
    <submittedName>
        <fullName evidence="9">Nucleotidyltransferase</fullName>
    </submittedName>
</protein>
<organism evidence="9 10">
    <name type="scientific">Pseudolactococcus insecticola</name>
    <dbReference type="NCBI Taxonomy" id="2709158"/>
    <lineage>
        <taxon>Bacteria</taxon>
        <taxon>Bacillati</taxon>
        <taxon>Bacillota</taxon>
        <taxon>Bacilli</taxon>
        <taxon>Lactobacillales</taxon>
        <taxon>Streptococcaceae</taxon>
        <taxon>Pseudolactococcus</taxon>
    </lineage>
</organism>
<dbReference type="AlphaFoldDB" id="A0A6A0B5X8"/>
<keyword evidence="2 9" id="KW-0808">Transferase</keyword>
<keyword evidence="3" id="KW-0548">Nucleotidyltransferase</keyword>
<dbReference type="RefSeq" id="WP_172356737.1">
    <property type="nucleotide sequence ID" value="NZ_BLLH01000006.1"/>
</dbReference>